<name>A0ABS3TZL2_9PSED</name>
<dbReference type="InterPro" id="IPR013094">
    <property type="entry name" value="AB_hydrolase_3"/>
</dbReference>
<dbReference type="GO" id="GO:0016787">
    <property type="term" value="F:hydrolase activity"/>
    <property type="evidence" value="ECO:0007669"/>
    <property type="project" value="UniProtKB-KW"/>
</dbReference>
<dbReference type="PANTHER" id="PTHR48081">
    <property type="entry name" value="AB HYDROLASE SUPERFAMILY PROTEIN C4A8.06C"/>
    <property type="match status" value="1"/>
</dbReference>
<keyword evidence="4" id="KW-1185">Reference proteome</keyword>
<feature type="domain" description="Alpha/beta hydrolase fold-3" evidence="2">
    <location>
        <begin position="118"/>
        <end position="326"/>
    </location>
</feature>
<evidence type="ECO:0000256" key="1">
    <source>
        <dbReference type="ARBA" id="ARBA00022801"/>
    </source>
</evidence>
<dbReference type="PANTHER" id="PTHR48081:SF8">
    <property type="entry name" value="ALPHA_BETA HYDROLASE FOLD-3 DOMAIN-CONTAINING PROTEIN-RELATED"/>
    <property type="match status" value="1"/>
</dbReference>
<dbReference type="EMBL" id="JAELYA010000011">
    <property type="protein sequence ID" value="MBO3278115.1"/>
    <property type="molecule type" value="Genomic_DNA"/>
</dbReference>
<proteinExistence type="predicted"/>
<keyword evidence="1 3" id="KW-0378">Hydrolase</keyword>
<accession>A0ABS3TZL2</accession>
<dbReference type="InterPro" id="IPR050300">
    <property type="entry name" value="GDXG_lipolytic_enzyme"/>
</dbReference>
<protein>
    <submittedName>
        <fullName evidence="3">Alpha/beta hydrolase</fullName>
    </submittedName>
</protein>
<reference evidence="3 4" key="1">
    <citation type="submission" date="2020-12" db="EMBL/GenBank/DDBJ databases">
        <title>Pseudomonas schmalbachii sp. nov. isolated from millipede gut.</title>
        <authorList>
            <person name="Shelomi M."/>
        </authorList>
    </citation>
    <scope>NUCLEOTIDE SEQUENCE [LARGE SCALE GENOMIC DNA]</scope>
    <source>
        <strain evidence="3 4">Milli4</strain>
    </source>
</reference>
<dbReference type="Pfam" id="PF07859">
    <property type="entry name" value="Abhydrolase_3"/>
    <property type="match status" value="1"/>
</dbReference>
<gene>
    <name evidence="3" type="ORF">JFY56_23095</name>
</gene>
<dbReference type="RefSeq" id="WP_208316614.1">
    <property type="nucleotide sequence ID" value="NZ_JAELYA010000011.1"/>
</dbReference>
<dbReference type="Gene3D" id="3.40.50.1820">
    <property type="entry name" value="alpha/beta hydrolase"/>
    <property type="match status" value="1"/>
</dbReference>
<evidence type="ECO:0000313" key="4">
    <source>
        <dbReference type="Proteomes" id="UP000669060"/>
    </source>
</evidence>
<dbReference type="InterPro" id="IPR029058">
    <property type="entry name" value="AB_hydrolase_fold"/>
</dbReference>
<dbReference type="SUPFAM" id="SSF53474">
    <property type="entry name" value="alpha/beta-Hydrolases"/>
    <property type="match status" value="1"/>
</dbReference>
<evidence type="ECO:0000313" key="3">
    <source>
        <dbReference type="EMBL" id="MBO3278115.1"/>
    </source>
</evidence>
<dbReference type="Proteomes" id="UP000669060">
    <property type="component" value="Unassembled WGS sequence"/>
</dbReference>
<organism evidence="3 4">
    <name type="scientific">Pseudomonas schmalbachii</name>
    <dbReference type="NCBI Taxonomy" id="2816993"/>
    <lineage>
        <taxon>Bacteria</taxon>
        <taxon>Pseudomonadati</taxon>
        <taxon>Pseudomonadota</taxon>
        <taxon>Gammaproteobacteria</taxon>
        <taxon>Pseudomonadales</taxon>
        <taxon>Pseudomonadaceae</taxon>
        <taxon>Pseudomonas</taxon>
    </lineage>
</organism>
<comment type="caution">
    <text evidence="3">The sequence shown here is derived from an EMBL/GenBank/DDBJ whole genome shotgun (WGS) entry which is preliminary data.</text>
</comment>
<evidence type="ECO:0000259" key="2">
    <source>
        <dbReference type="Pfam" id="PF07859"/>
    </source>
</evidence>
<sequence length="445" mass="48491">MESRQVRLEQHEGKNGVNDAAVQPIFPGEGVPQVLRAGTLDREARALLRFVNLSRSSRSTRNIPLNRMRQGWRLAAMALGRRPRVASVSERVIDGPGGPITLRIFKPRHTSQLLPAFLWCYGGGFVIGDLDSADSICRNIANMAGCISIAVRYRLSPEHDIVASREDVLAAFDWIARNGTALGIDTTRLAIGGDSAGGNLSAAISQEVQRRGGPGLRMQVLVYPATELVDKFPSYEENLNGGYFLTAEGVEMLEGFLAGSLTTLNLHDPWISPRRSPDLSGLPPAVIVTAGFDPIRDDGIDYGMRLRAAGVPVELLHYAGQFHGFLNFDSVIGASRDALRRISEALVCVFHDRPAPDRTIEIADAALPAVQGLSHKAGEMATSTLTAWVATEGWTRTLVRLASPKAASTFRLLLTPLFVPTDFVRRRVIARMDRLAARQTWPGRG</sequence>